<dbReference type="SUPFAM" id="SSF101936">
    <property type="entry name" value="DNA-binding pseudobarrel domain"/>
    <property type="match status" value="2"/>
</dbReference>
<dbReference type="InterPro" id="IPR015300">
    <property type="entry name" value="DNA-bd_pseudobarrel_sf"/>
</dbReference>
<dbReference type="Gene3D" id="2.40.330.10">
    <property type="entry name" value="DNA-binding pseudobarrel domain"/>
    <property type="match status" value="2"/>
</dbReference>
<dbReference type="SMART" id="SM01019">
    <property type="entry name" value="B3"/>
    <property type="match status" value="2"/>
</dbReference>
<dbReference type="Proteomes" id="UP000029120">
    <property type="component" value="Chromosome 3"/>
</dbReference>
<dbReference type="GO" id="GO:0003677">
    <property type="term" value="F:DNA binding"/>
    <property type="evidence" value="ECO:0007669"/>
    <property type="project" value="UniProtKB-KW"/>
</dbReference>
<dbReference type="GO" id="GO:0005634">
    <property type="term" value="C:nucleus"/>
    <property type="evidence" value="ECO:0007669"/>
    <property type="project" value="UniProtKB-SubCell"/>
</dbReference>
<feature type="domain" description="TF-B3" evidence="7">
    <location>
        <begin position="245"/>
        <end position="339"/>
    </location>
</feature>
<dbReference type="InterPro" id="IPR003340">
    <property type="entry name" value="B3_DNA-bd"/>
</dbReference>
<proteinExistence type="predicted"/>
<evidence type="ECO:0000256" key="2">
    <source>
        <dbReference type="ARBA" id="ARBA00023015"/>
    </source>
</evidence>
<accession>A0A087HA87</accession>
<protein>
    <recommendedName>
        <fullName evidence="7">TF-B3 domain-containing protein</fullName>
    </recommendedName>
</protein>
<dbReference type="CDD" id="cd10017">
    <property type="entry name" value="B3_DNA"/>
    <property type="match status" value="2"/>
</dbReference>
<dbReference type="PANTHER" id="PTHR31391">
    <property type="entry name" value="B3 DOMAIN-CONTAINING PROTEIN OS11G0197600-RELATED"/>
    <property type="match status" value="1"/>
</dbReference>
<evidence type="ECO:0000313" key="8">
    <source>
        <dbReference type="EMBL" id="KFK39039.1"/>
    </source>
</evidence>
<evidence type="ECO:0000256" key="4">
    <source>
        <dbReference type="ARBA" id="ARBA00023163"/>
    </source>
</evidence>
<evidence type="ECO:0000256" key="3">
    <source>
        <dbReference type="ARBA" id="ARBA00023125"/>
    </source>
</evidence>
<feature type="compositionally biased region" description="Basic residues" evidence="6">
    <location>
        <begin position="218"/>
        <end position="239"/>
    </location>
</feature>
<reference evidence="9" key="1">
    <citation type="journal article" date="2015" name="Nat. Plants">
        <title>Genome expansion of Arabis alpina linked with retrotransposition and reduced symmetric DNA methylation.</title>
        <authorList>
            <person name="Willing E.M."/>
            <person name="Rawat V."/>
            <person name="Mandakova T."/>
            <person name="Maumus F."/>
            <person name="James G.V."/>
            <person name="Nordstroem K.J."/>
            <person name="Becker C."/>
            <person name="Warthmann N."/>
            <person name="Chica C."/>
            <person name="Szarzynska B."/>
            <person name="Zytnicki M."/>
            <person name="Albani M.C."/>
            <person name="Kiefer C."/>
            <person name="Bergonzi S."/>
            <person name="Castaings L."/>
            <person name="Mateos J.L."/>
            <person name="Berns M.C."/>
            <person name="Bujdoso N."/>
            <person name="Piofczyk T."/>
            <person name="de Lorenzo L."/>
            <person name="Barrero-Sicilia C."/>
            <person name="Mateos I."/>
            <person name="Piednoel M."/>
            <person name="Hagmann J."/>
            <person name="Chen-Min-Tao R."/>
            <person name="Iglesias-Fernandez R."/>
            <person name="Schuster S.C."/>
            <person name="Alonso-Blanco C."/>
            <person name="Roudier F."/>
            <person name="Carbonero P."/>
            <person name="Paz-Ares J."/>
            <person name="Davis S.J."/>
            <person name="Pecinka A."/>
            <person name="Quesneville H."/>
            <person name="Colot V."/>
            <person name="Lysak M.A."/>
            <person name="Weigel D."/>
            <person name="Coupland G."/>
            <person name="Schneeberger K."/>
        </authorList>
    </citation>
    <scope>NUCLEOTIDE SEQUENCE [LARGE SCALE GENOMIC DNA]</scope>
    <source>
        <strain evidence="9">cv. Pajares</strain>
    </source>
</reference>
<dbReference type="OMA" id="FHVNIYE"/>
<evidence type="ECO:0000256" key="6">
    <source>
        <dbReference type="SAM" id="MobiDB-lite"/>
    </source>
</evidence>
<gene>
    <name evidence="8" type="ordered locus">AALP_Aa3g193000</name>
</gene>
<feature type="region of interest" description="Disordered" evidence="6">
    <location>
        <begin position="213"/>
        <end position="241"/>
    </location>
</feature>
<dbReference type="InterPro" id="IPR044837">
    <property type="entry name" value="REM16-like"/>
</dbReference>
<dbReference type="EMBL" id="CM002871">
    <property type="protein sequence ID" value="KFK39039.1"/>
    <property type="molecule type" value="Genomic_DNA"/>
</dbReference>
<dbReference type="Pfam" id="PF02362">
    <property type="entry name" value="B3"/>
    <property type="match status" value="2"/>
</dbReference>
<keyword evidence="2" id="KW-0805">Transcription regulation</keyword>
<dbReference type="Gramene" id="KFK39039">
    <property type="protein sequence ID" value="KFK39039"/>
    <property type="gene ID" value="AALP_AA3G193000"/>
</dbReference>
<evidence type="ECO:0000259" key="7">
    <source>
        <dbReference type="PROSITE" id="PS50863"/>
    </source>
</evidence>
<feature type="region of interest" description="Disordered" evidence="6">
    <location>
        <begin position="125"/>
        <end position="146"/>
    </location>
</feature>
<keyword evidence="4" id="KW-0804">Transcription</keyword>
<evidence type="ECO:0000256" key="1">
    <source>
        <dbReference type="ARBA" id="ARBA00004123"/>
    </source>
</evidence>
<evidence type="ECO:0000256" key="5">
    <source>
        <dbReference type="ARBA" id="ARBA00023242"/>
    </source>
</evidence>
<comment type="subcellular location">
    <subcellularLocation>
        <location evidence="1">Nucleus</location>
    </subcellularLocation>
</comment>
<organism evidence="8 9">
    <name type="scientific">Arabis alpina</name>
    <name type="common">Alpine rock-cress</name>
    <dbReference type="NCBI Taxonomy" id="50452"/>
    <lineage>
        <taxon>Eukaryota</taxon>
        <taxon>Viridiplantae</taxon>
        <taxon>Streptophyta</taxon>
        <taxon>Embryophyta</taxon>
        <taxon>Tracheophyta</taxon>
        <taxon>Spermatophyta</taxon>
        <taxon>Magnoliopsida</taxon>
        <taxon>eudicotyledons</taxon>
        <taxon>Gunneridae</taxon>
        <taxon>Pentapetalae</taxon>
        <taxon>rosids</taxon>
        <taxon>malvids</taxon>
        <taxon>Brassicales</taxon>
        <taxon>Brassicaceae</taxon>
        <taxon>Arabideae</taxon>
        <taxon>Arabis</taxon>
    </lineage>
</organism>
<keyword evidence="9" id="KW-1185">Reference proteome</keyword>
<dbReference type="PROSITE" id="PS50863">
    <property type="entry name" value="B3"/>
    <property type="match status" value="2"/>
</dbReference>
<sequence length="345" mass="40337">MGRKSGFDRTKEERKKLSFYKIFQSADLSSESMRAFPYNIVKSIPEEDFCYKMVIKAQWGSSWEVEVSKNPRFYYMEKLGWNQFVSDNALGGNEFVTFTHKRKMCFHVNIYEQNGKEIVNPRKPVTMASASRSRKEQTESIYKDVKKEEESCESMEEIDLGVPKKKAEEYKTSKKIKSKKVVTDVEEVELKMRKKMKSKKVVNGVEIGESSRGVERIMRKKKAEKSKTSKKKRKQKRKSKVENGIPEFTITIKKSYLKFLAIPKDFVEDHIRHESKMVMVHHPDGKGSWKALCLVRKLRTIFSRGWSKLAREYPLLIGDRVTFKLVEPTEFILVKSKKAKEEITP</sequence>
<feature type="compositionally biased region" description="Basic and acidic residues" evidence="6">
    <location>
        <begin position="133"/>
        <end position="146"/>
    </location>
</feature>
<dbReference type="OrthoDB" id="1666376at2759"/>
<dbReference type="AlphaFoldDB" id="A0A087HA87"/>
<keyword evidence="5" id="KW-0539">Nucleus</keyword>
<name>A0A087HA87_ARAAL</name>
<feature type="domain" description="TF-B3" evidence="7">
    <location>
        <begin position="19"/>
        <end position="114"/>
    </location>
</feature>
<keyword evidence="3" id="KW-0238">DNA-binding</keyword>
<evidence type="ECO:0000313" key="9">
    <source>
        <dbReference type="Proteomes" id="UP000029120"/>
    </source>
</evidence>